<comment type="function">
    <text evidence="18">Catalyzes the transfer of a two-carbon ketol group from a ketose donor to an aldose acceptor, via a covalent intermediate with the cofactor thiamine pyrophosphate.</text>
</comment>
<dbReference type="Pfam" id="PF02779">
    <property type="entry name" value="Transket_pyr"/>
    <property type="match status" value="1"/>
</dbReference>
<feature type="binding site" evidence="15">
    <location>
        <position position="66"/>
    </location>
    <ligand>
        <name>thiamine diphosphate</name>
        <dbReference type="ChEBI" id="CHEBI:58937"/>
    </ligand>
</feature>
<keyword evidence="8 18" id="KW-0106">Calcium</keyword>
<dbReference type="NCBIfam" id="TIGR00232">
    <property type="entry name" value="tktlase_bact"/>
    <property type="match status" value="1"/>
</dbReference>
<evidence type="ECO:0000256" key="14">
    <source>
        <dbReference type="PIRSR" id="PIRSR605478-2"/>
    </source>
</evidence>
<evidence type="ECO:0000256" key="10">
    <source>
        <dbReference type="ARBA" id="ARBA00023052"/>
    </source>
</evidence>
<dbReference type="PANTHER" id="PTHR43522:SF2">
    <property type="entry name" value="TRANSKETOLASE 1-RELATED"/>
    <property type="match status" value="1"/>
</dbReference>
<feature type="binding site" evidence="15">
    <location>
        <position position="438"/>
    </location>
    <ligand>
        <name>thiamine diphosphate</name>
        <dbReference type="ChEBI" id="CHEBI:58937"/>
    </ligand>
</feature>
<feature type="site" description="Important for catalytic activity" evidence="17">
    <location>
        <position position="261"/>
    </location>
</feature>
<feature type="binding site" evidence="15">
    <location>
        <position position="156"/>
    </location>
    <ligand>
        <name>thiamine diphosphate</name>
        <dbReference type="ChEBI" id="CHEBI:58937"/>
    </ligand>
</feature>
<dbReference type="EC" id="2.2.1.1" evidence="5 12"/>
<comment type="cofactor">
    <cofactor evidence="1">
        <name>Ca(2+)</name>
        <dbReference type="ChEBI" id="CHEBI:29108"/>
    </cofactor>
</comment>
<dbReference type="InterPro" id="IPR055152">
    <property type="entry name" value="Transketolase-like_C_2"/>
</dbReference>
<feature type="binding site" evidence="14">
    <location>
        <position position="521"/>
    </location>
    <ligand>
        <name>substrate</name>
    </ligand>
</feature>
<keyword evidence="6 18" id="KW-0808">Transferase</keyword>
<dbReference type="RefSeq" id="WP_126157170.1">
    <property type="nucleotide sequence ID" value="NZ_RQXW01000002.1"/>
</dbReference>
<evidence type="ECO:0000256" key="1">
    <source>
        <dbReference type="ARBA" id="ARBA00001913"/>
    </source>
</evidence>
<evidence type="ECO:0000256" key="15">
    <source>
        <dbReference type="PIRSR" id="PIRSR605478-3"/>
    </source>
</evidence>
<keyword evidence="21" id="KW-1185">Reference proteome</keyword>
<evidence type="ECO:0000256" key="12">
    <source>
        <dbReference type="NCBIfam" id="TIGR00232"/>
    </source>
</evidence>
<evidence type="ECO:0000256" key="11">
    <source>
        <dbReference type="ARBA" id="ARBA00049473"/>
    </source>
</evidence>
<keyword evidence="7 16" id="KW-0479">Metal-binding</keyword>
<feature type="domain" description="Transketolase-like pyrimidine-binding" evidence="19">
    <location>
        <begin position="355"/>
        <end position="526"/>
    </location>
</feature>
<dbReference type="InterPro" id="IPR009014">
    <property type="entry name" value="Transketo_C/PFOR_II"/>
</dbReference>
<dbReference type="SUPFAM" id="SSF52518">
    <property type="entry name" value="Thiamin diphosphate-binding fold (THDP-binding)"/>
    <property type="match status" value="2"/>
</dbReference>
<evidence type="ECO:0000256" key="17">
    <source>
        <dbReference type="PIRSR" id="PIRSR605478-5"/>
    </source>
</evidence>
<dbReference type="EMBL" id="RQXW01000002">
    <property type="protein sequence ID" value="RTE67202.1"/>
    <property type="molecule type" value="Genomic_DNA"/>
</dbReference>
<dbReference type="Proteomes" id="UP000283087">
    <property type="component" value="Unassembled WGS sequence"/>
</dbReference>
<dbReference type="PANTHER" id="PTHR43522">
    <property type="entry name" value="TRANSKETOLASE"/>
    <property type="match status" value="1"/>
</dbReference>
<dbReference type="CDD" id="cd07033">
    <property type="entry name" value="TPP_PYR_DXS_TK_like"/>
    <property type="match status" value="1"/>
</dbReference>
<evidence type="ECO:0000313" key="21">
    <source>
        <dbReference type="Proteomes" id="UP000283087"/>
    </source>
</evidence>
<dbReference type="Gene3D" id="3.40.50.920">
    <property type="match status" value="1"/>
</dbReference>
<feature type="binding site" evidence="14">
    <location>
        <position position="385"/>
    </location>
    <ligand>
        <name>substrate</name>
    </ligand>
</feature>
<feature type="binding site" evidence="14">
    <location>
        <position position="474"/>
    </location>
    <ligand>
        <name>substrate</name>
    </ligand>
</feature>
<accession>A0A430KUM4</accession>
<dbReference type="FunFam" id="3.40.50.970:FF:000004">
    <property type="entry name" value="Transketolase"/>
    <property type="match status" value="1"/>
</dbReference>
<evidence type="ECO:0000256" key="6">
    <source>
        <dbReference type="ARBA" id="ARBA00022679"/>
    </source>
</evidence>
<evidence type="ECO:0000256" key="7">
    <source>
        <dbReference type="ARBA" id="ARBA00022723"/>
    </source>
</evidence>
<comment type="cofactor">
    <cofactor evidence="16">
        <name>Mg(2+)</name>
        <dbReference type="ChEBI" id="CHEBI:18420"/>
    </cofactor>
    <text evidence="16">Binds 1 Mg(2+) ion per subunit. Can also utilize other divalent metal cations, such as Ca(2+), Mn(2+) and Co(2+).</text>
</comment>
<proteinExistence type="inferred from homology"/>
<feature type="binding site" evidence="15">
    <location>
        <position position="185"/>
    </location>
    <ligand>
        <name>thiamine diphosphate</name>
        <dbReference type="ChEBI" id="CHEBI:58937"/>
    </ligand>
</feature>
<dbReference type="CDD" id="cd02012">
    <property type="entry name" value="TPP_TK"/>
    <property type="match status" value="1"/>
</dbReference>
<organism evidence="20 21">
    <name type="scientific">Amphritea opalescens</name>
    <dbReference type="NCBI Taxonomy" id="2490544"/>
    <lineage>
        <taxon>Bacteria</taxon>
        <taxon>Pseudomonadati</taxon>
        <taxon>Pseudomonadota</taxon>
        <taxon>Gammaproteobacteria</taxon>
        <taxon>Oceanospirillales</taxon>
        <taxon>Oceanospirillaceae</taxon>
        <taxon>Amphritea</taxon>
    </lineage>
</organism>
<dbReference type="PROSITE" id="PS00801">
    <property type="entry name" value="TRANSKETOLASE_1"/>
    <property type="match status" value="1"/>
</dbReference>
<keyword evidence="9 16" id="KW-0460">Magnesium</keyword>
<dbReference type="GO" id="GO:0009052">
    <property type="term" value="P:pentose-phosphate shunt, non-oxidative branch"/>
    <property type="evidence" value="ECO:0007669"/>
    <property type="project" value="UniProtKB-ARBA"/>
</dbReference>
<name>A0A430KUM4_9GAMM</name>
<feature type="binding site" evidence="14">
    <location>
        <position position="261"/>
    </location>
    <ligand>
        <name>substrate</name>
    </ligand>
</feature>
<comment type="cofactor">
    <cofactor evidence="18">
        <name>Mg(2+)</name>
        <dbReference type="ChEBI" id="CHEBI:18420"/>
    </cofactor>
    <cofactor evidence="18">
        <name>Ca(2+)</name>
        <dbReference type="ChEBI" id="CHEBI:29108"/>
    </cofactor>
    <cofactor evidence="18">
        <name>Mn(2+)</name>
        <dbReference type="ChEBI" id="CHEBI:29035"/>
    </cofactor>
    <cofactor evidence="18">
        <name>Co(2+)</name>
        <dbReference type="ChEBI" id="CHEBI:48828"/>
    </cofactor>
    <text evidence="18">Binds 1 Mg(2+) ion per subunit. Can also utilize other divalent metal cations, such as Ca(2+), Mn(2+) and Co(2+).</text>
</comment>
<feature type="binding site" evidence="14">
    <location>
        <position position="462"/>
    </location>
    <ligand>
        <name>substrate</name>
    </ligand>
</feature>
<evidence type="ECO:0000256" key="13">
    <source>
        <dbReference type="PIRSR" id="PIRSR605478-1"/>
    </source>
</evidence>
<evidence type="ECO:0000256" key="16">
    <source>
        <dbReference type="PIRSR" id="PIRSR605478-4"/>
    </source>
</evidence>
<feature type="binding site" evidence="16">
    <location>
        <position position="155"/>
    </location>
    <ligand>
        <name>Mg(2+)</name>
        <dbReference type="ChEBI" id="CHEBI:18420"/>
    </ligand>
</feature>
<feature type="binding site" evidence="16">
    <location>
        <position position="187"/>
    </location>
    <ligand>
        <name>Mg(2+)</name>
        <dbReference type="ChEBI" id="CHEBI:18420"/>
    </ligand>
</feature>
<dbReference type="InterPro" id="IPR005475">
    <property type="entry name" value="Transketolase-like_Pyr-bd"/>
</dbReference>
<dbReference type="InterPro" id="IPR005474">
    <property type="entry name" value="Transketolase_N"/>
</dbReference>
<dbReference type="GO" id="GO:0046872">
    <property type="term" value="F:metal ion binding"/>
    <property type="evidence" value="ECO:0007669"/>
    <property type="project" value="UniProtKB-KW"/>
</dbReference>
<comment type="similarity">
    <text evidence="3 18">Belongs to the transketolase family.</text>
</comment>
<evidence type="ECO:0000256" key="18">
    <source>
        <dbReference type="RuleBase" id="RU004996"/>
    </source>
</evidence>
<comment type="cofactor">
    <cofactor evidence="15">
        <name>thiamine diphosphate</name>
        <dbReference type="ChEBI" id="CHEBI:58937"/>
    </cofactor>
    <text evidence="15">Binds 1 thiamine pyrophosphate per subunit. During the reaction, the substrate forms a covalent intermediate with the cofactor.</text>
</comment>
<reference evidence="20 21" key="1">
    <citation type="submission" date="2018-11" db="EMBL/GenBank/DDBJ databases">
        <title>The draft genome sequence of Amphritea opalescens ANRC-JH13T.</title>
        <authorList>
            <person name="Fang Z."/>
            <person name="Zhang Y."/>
            <person name="Han X."/>
        </authorList>
    </citation>
    <scope>NUCLEOTIDE SEQUENCE [LARGE SCALE GENOMIC DNA]</scope>
    <source>
        <strain evidence="20 21">ANRC-JH13</strain>
    </source>
</reference>
<keyword evidence="10 15" id="KW-0786">Thiamine pyrophosphate</keyword>
<dbReference type="Gene3D" id="3.40.50.970">
    <property type="match status" value="2"/>
</dbReference>
<comment type="catalytic activity">
    <reaction evidence="11 18">
        <text>D-sedoheptulose 7-phosphate + D-glyceraldehyde 3-phosphate = aldehydo-D-ribose 5-phosphate + D-xylulose 5-phosphate</text>
        <dbReference type="Rhea" id="RHEA:10508"/>
        <dbReference type="ChEBI" id="CHEBI:57483"/>
        <dbReference type="ChEBI" id="CHEBI:57737"/>
        <dbReference type="ChEBI" id="CHEBI:58273"/>
        <dbReference type="ChEBI" id="CHEBI:59776"/>
        <dbReference type="EC" id="2.2.1.1"/>
    </reaction>
</comment>
<feature type="site" description="Important for catalytic activity" evidence="17">
    <location>
        <position position="26"/>
    </location>
</feature>
<evidence type="ECO:0000256" key="4">
    <source>
        <dbReference type="ARBA" id="ARBA00011738"/>
    </source>
</evidence>
<feature type="binding site" evidence="14">
    <location>
        <position position="358"/>
    </location>
    <ligand>
        <name>substrate</name>
    </ligand>
</feature>
<evidence type="ECO:0000313" key="20">
    <source>
        <dbReference type="EMBL" id="RTE67202.1"/>
    </source>
</evidence>
<dbReference type="InterPro" id="IPR020826">
    <property type="entry name" value="Transketolase_BS"/>
</dbReference>
<feature type="binding site" evidence="16">
    <location>
        <position position="185"/>
    </location>
    <ligand>
        <name>Mg(2+)</name>
        <dbReference type="ChEBI" id="CHEBI:18420"/>
    </ligand>
</feature>
<comment type="caution">
    <text evidence="20">The sequence shown here is derived from an EMBL/GenBank/DDBJ whole genome shotgun (WGS) entry which is preliminary data.</text>
</comment>
<dbReference type="Pfam" id="PF00456">
    <property type="entry name" value="Transketolase_N"/>
    <property type="match status" value="1"/>
</dbReference>
<dbReference type="InterPro" id="IPR033247">
    <property type="entry name" value="Transketolase_fam"/>
</dbReference>
<dbReference type="GO" id="GO:0005829">
    <property type="term" value="C:cytosol"/>
    <property type="evidence" value="ECO:0007669"/>
    <property type="project" value="TreeGrafter"/>
</dbReference>
<feature type="binding site" evidence="14">
    <location>
        <position position="26"/>
    </location>
    <ligand>
        <name>substrate</name>
    </ligand>
</feature>
<dbReference type="GO" id="GO:0004802">
    <property type="term" value="F:transketolase activity"/>
    <property type="evidence" value="ECO:0007669"/>
    <property type="project" value="UniProtKB-UniRule"/>
</dbReference>
<evidence type="ECO:0000256" key="5">
    <source>
        <dbReference type="ARBA" id="ARBA00013152"/>
    </source>
</evidence>
<evidence type="ECO:0000256" key="3">
    <source>
        <dbReference type="ARBA" id="ARBA00007131"/>
    </source>
</evidence>
<evidence type="ECO:0000256" key="2">
    <source>
        <dbReference type="ARBA" id="ARBA00001941"/>
    </source>
</evidence>
<sequence length="664" mass="72217">MSSRRELANAIRALSMDAVQKAKSGHPGAPMGMADIAEVLWNDFLKHNPANPHWLDRDRFVLSNGHGSMLIYSLLHLTGYDLSIDDLKNFRQLHSKTAGHPEYGYAPGVETTTGPLGQGITNAVGFAIAEKSLAAQFNREGHEIIDHHTYAFLGDGCLMEGISHESCSLAGTLGLGKLIAFYDDNGISIDGEVEGWFTDDTPKRFEAYGWHVIPNVDGHDAEQIKAAIEAAQDNEDQPTLICCKTIIGFGSPNKQGKEDCHGAPLGDDEIALARKQLGWEYEPFVIPEDIAEQWNGLESGAVLENDWEERFAEYSKDYPAEARELIRRYTGELPADFSEKADTYIEELQAKGETIASRKASQNALNAYGPLLPELLGGSADLAGSNLTLWSGCKGITKDDASGNYMFYGVREFGMSAIMNGIALHGGFIPYGATFLVFMEYARNALRMAALMKIRAIHVYTHDSIGLGEDGPTHQPIEQIANLRHTPNMSTWRPADAVESAIAWKSALERADGPTAMIFSRQNLPHQARDAEQLANVARGGYILKDTVGTPDAILIATGSEVGLAMDSAAALEAEGKQVRVVSMPCTDLFDKQDAAYRESVLPAAVKARVAVEAAQADYWYKYVGLDGAIVGMTTFGESAPASDLFKLFGFTVENVVEKVKSVL</sequence>
<dbReference type="FunFam" id="3.40.50.970:FF:000003">
    <property type="entry name" value="Transketolase"/>
    <property type="match status" value="1"/>
</dbReference>
<feature type="binding site" evidence="15">
    <location>
        <position position="261"/>
    </location>
    <ligand>
        <name>thiamine diphosphate</name>
        <dbReference type="ChEBI" id="CHEBI:58937"/>
    </ligand>
</feature>
<dbReference type="AlphaFoldDB" id="A0A430KUM4"/>
<comment type="subunit">
    <text evidence="4 18">Homodimer.</text>
</comment>
<dbReference type="FunFam" id="3.40.50.920:FF:000003">
    <property type="entry name" value="Transketolase"/>
    <property type="match status" value="1"/>
</dbReference>
<dbReference type="OrthoDB" id="8732661at2"/>
<feature type="active site" description="Proton donor" evidence="13">
    <location>
        <position position="412"/>
    </location>
</feature>
<dbReference type="InterPro" id="IPR005478">
    <property type="entry name" value="Transketolase_bac-like"/>
</dbReference>
<dbReference type="SMART" id="SM00861">
    <property type="entry name" value="Transket_pyr"/>
    <property type="match status" value="1"/>
</dbReference>
<dbReference type="Pfam" id="PF22613">
    <property type="entry name" value="Transketolase_C_1"/>
    <property type="match status" value="1"/>
</dbReference>
<evidence type="ECO:0000256" key="8">
    <source>
        <dbReference type="ARBA" id="ARBA00022837"/>
    </source>
</evidence>
<evidence type="ECO:0000259" key="19">
    <source>
        <dbReference type="SMART" id="SM00861"/>
    </source>
</evidence>
<feature type="binding site" evidence="15">
    <location>
        <begin position="114"/>
        <end position="116"/>
    </location>
    <ligand>
        <name>thiamine diphosphate</name>
        <dbReference type="ChEBI" id="CHEBI:58937"/>
    </ligand>
</feature>
<dbReference type="InterPro" id="IPR049557">
    <property type="entry name" value="Transketolase_CS"/>
</dbReference>
<feature type="binding site" evidence="14">
    <location>
        <position position="470"/>
    </location>
    <ligand>
        <name>substrate</name>
    </ligand>
</feature>
<protein>
    <recommendedName>
        <fullName evidence="5 12">Transketolase</fullName>
        <ecNumber evidence="5 12">2.2.1.1</ecNumber>
    </recommendedName>
</protein>
<evidence type="ECO:0000256" key="9">
    <source>
        <dbReference type="ARBA" id="ARBA00022842"/>
    </source>
</evidence>
<dbReference type="InterPro" id="IPR029061">
    <property type="entry name" value="THDP-binding"/>
</dbReference>
<dbReference type="SUPFAM" id="SSF52922">
    <property type="entry name" value="TK C-terminal domain-like"/>
    <property type="match status" value="1"/>
</dbReference>
<gene>
    <name evidence="20" type="primary">tkt</name>
    <name evidence="20" type="ORF">EH243_03080</name>
</gene>
<comment type="cofactor">
    <cofactor evidence="2">
        <name>Co(2+)</name>
        <dbReference type="ChEBI" id="CHEBI:48828"/>
    </cofactor>
</comment>
<dbReference type="PROSITE" id="PS00802">
    <property type="entry name" value="TRANSKETOLASE_2"/>
    <property type="match status" value="1"/>
</dbReference>